<evidence type="ECO:0000313" key="3">
    <source>
        <dbReference type="Proteomes" id="UP001359559"/>
    </source>
</evidence>
<comment type="caution">
    <text evidence="2">The sequence shown here is derived from an EMBL/GenBank/DDBJ whole genome shotgun (WGS) entry which is preliminary data.</text>
</comment>
<feature type="compositionally biased region" description="Basic residues" evidence="1">
    <location>
        <begin position="154"/>
        <end position="164"/>
    </location>
</feature>
<dbReference type="EMBL" id="JAYKXN010000003">
    <property type="protein sequence ID" value="KAK7301550.1"/>
    <property type="molecule type" value="Genomic_DNA"/>
</dbReference>
<evidence type="ECO:0000313" key="2">
    <source>
        <dbReference type="EMBL" id="KAK7301550.1"/>
    </source>
</evidence>
<organism evidence="2 3">
    <name type="scientific">Clitoria ternatea</name>
    <name type="common">Butterfly pea</name>
    <dbReference type="NCBI Taxonomy" id="43366"/>
    <lineage>
        <taxon>Eukaryota</taxon>
        <taxon>Viridiplantae</taxon>
        <taxon>Streptophyta</taxon>
        <taxon>Embryophyta</taxon>
        <taxon>Tracheophyta</taxon>
        <taxon>Spermatophyta</taxon>
        <taxon>Magnoliopsida</taxon>
        <taxon>eudicotyledons</taxon>
        <taxon>Gunneridae</taxon>
        <taxon>Pentapetalae</taxon>
        <taxon>rosids</taxon>
        <taxon>fabids</taxon>
        <taxon>Fabales</taxon>
        <taxon>Fabaceae</taxon>
        <taxon>Papilionoideae</taxon>
        <taxon>50 kb inversion clade</taxon>
        <taxon>NPAAA clade</taxon>
        <taxon>indigoferoid/millettioid clade</taxon>
        <taxon>Phaseoleae</taxon>
        <taxon>Clitoria</taxon>
    </lineage>
</organism>
<protein>
    <submittedName>
        <fullName evidence="2">Uncharacterized protein</fullName>
    </submittedName>
</protein>
<sequence>MQKTKVCKVLRSSQQSLIPLHRVRRDLPETTILGATKFARDGEDISNPSSSDNGNNGRGTRKSSEQSSRWNRRITCLHLWNGSSGKFRSMIGRIDNPAINPCGDGAPSLGTLGCSTTVSAWSKPGVWALDFEQHHTKLLQETTKPLTDAATEPKKKKPQTKKTKPRTEKEERERPTKAEILG</sequence>
<feature type="compositionally biased region" description="Low complexity" evidence="1">
    <location>
        <begin position="46"/>
        <end position="55"/>
    </location>
</feature>
<evidence type="ECO:0000256" key="1">
    <source>
        <dbReference type="SAM" id="MobiDB-lite"/>
    </source>
</evidence>
<feature type="region of interest" description="Disordered" evidence="1">
    <location>
        <begin position="140"/>
        <end position="182"/>
    </location>
</feature>
<name>A0AAN9PJB1_CLITE</name>
<dbReference type="AlphaFoldDB" id="A0AAN9PJB1"/>
<dbReference type="Proteomes" id="UP001359559">
    <property type="component" value="Unassembled WGS sequence"/>
</dbReference>
<proteinExistence type="predicted"/>
<gene>
    <name evidence="2" type="ORF">RJT34_12416</name>
</gene>
<keyword evidence="3" id="KW-1185">Reference proteome</keyword>
<feature type="compositionally biased region" description="Basic and acidic residues" evidence="1">
    <location>
        <begin position="165"/>
        <end position="182"/>
    </location>
</feature>
<accession>A0AAN9PJB1</accession>
<reference evidence="2 3" key="1">
    <citation type="submission" date="2024-01" db="EMBL/GenBank/DDBJ databases">
        <title>The genomes of 5 underutilized Papilionoideae crops provide insights into root nodulation and disease resistance.</title>
        <authorList>
            <person name="Yuan L."/>
        </authorList>
    </citation>
    <scope>NUCLEOTIDE SEQUENCE [LARGE SCALE GENOMIC DNA]</scope>
    <source>
        <strain evidence="2">LY-2023</strain>
        <tissue evidence="2">Leaf</tissue>
    </source>
</reference>
<feature type="region of interest" description="Disordered" evidence="1">
    <location>
        <begin position="39"/>
        <end position="69"/>
    </location>
</feature>